<organism evidence="3 4">
    <name type="scientific">Shewanella marisflavi</name>
    <dbReference type="NCBI Taxonomy" id="260364"/>
    <lineage>
        <taxon>Bacteria</taxon>
        <taxon>Pseudomonadati</taxon>
        <taxon>Pseudomonadota</taxon>
        <taxon>Gammaproteobacteria</taxon>
        <taxon>Alteromonadales</taxon>
        <taxon>Shewanellaceae</taxon>
        <taxon>Shewanella</taxon>
    </lineage>
</organism>
<protein>
    <submittedName>
        <fullName evidence="3">Uncharacterized protein</fullName>
    </submittedName>
</protein>
<dbReference type="AlphaFoldDB" id="A0AAC9XM93"/>
<feature type="transmembrane region" description="Helical" evidence="2">
    <location>
        <begin position="6"/>
        <end position="34"/>
    </location>
</feature>
<dbReference type="Proteomes" id="UP000198233">
    <property type="component" value="Chromosome"/>
</dbReference>
<reference evidence="3 4" key="1">
    <citation type="submission" date="2017-06" db="EMBL/GenBank/DDBJ databases">
        <title>Complete genome sequence of Shewanella marisflavi EP1 associated with anaerobic 2,4-dinitrotoluene reduction and salt tolerance.</title>
        <authorList>
            <person name="Huang J."/>
        </authorList>
    </citation>
    <scope>NUCLEOTIDE SEQUENCE [LARGE SCALE GENOMIC DNA]</scope>
    <source>
        <strain evidence="3 4">EP1</strain>
    </source>
</reference>
<dbReference type="EMBL" id="CP022272">
    <property type="protein sequence ID" value="ASJ95319.1"/>
    <property type="molecule type" value="Genomic_DNA"/>
</dbReference>
<keyword evidence="2" id="KW-0812">Transmembrane</keyword>
<evidence type="ECO:0000256" key="2">
    <source>
        <dbReference type="SAM" id="Phobius"/>
    </source>
</evidence>
<feature type="region of interest" description="Disordered" evidence="1">
    <location>
        <begin position="192"/>
        <end position="211"/>
    </location>
</feature>
<proteinExistence type="predicted"/>
<name>A0AAC9XM93_9GAMM</name>
<feature type="compositionally biased region" description="Polar residues" evidence="1">
    <location>
        <begin position="192"/>
        <end position="203"/>
    </location>
</feature>
<dbReference type="KEGG" id="smav:CFF01_01240"/>
<accession>A0AAC9XM93</accession>
<feature type="transmembrane region" description="Helical" evidence="2">
    <location>
        <begin position="162"/>
        <end position="183"/>
    </location>
</feature>
<evidence type="ECO:0000256" key="1">
    <source>
        <dbReference type="SAM" id="MobiDB-lite"/>
    </source>
</evidence>
<keyword evidence="2" id="KW-0472">Membrane</keyword>
<evidence type="ECO:0000313" key="3">
    <source>
        <dbReference type="EMBL" id="ASJ95319.1"/>
    </source>
</evidence>
<evidence type="ECO:0000313" key="4">
    <source>
        <dbReference type="Proteomes" id="UP000198233"/>
    </source>
</evidence>
<sequence length="211" mass="23547">MNESIFTLIGVSVSLVIALLFAFWQILTVLVDVIKSKNDRKLKEDIANALKNGVPTWEHIKAIESCYSLLSPNSLKRSLNNLIKQEVVNGVTEDSKSLTLLEEWANKLKSDEPFEGIPPELKLPLERIRQEAPEHQHMIELLVSQLQEYTDQARGEKKRNSVISIVGLLVGIGGFAIGAYQIYVSADSEHNSPQQEAVLTTEPNKLLKSDS</sequence>
<gene>
    <name evidence="3" type="ORF">CFF01_01240</name>
</gene>
<keyword evidence="2" id="KW-1133">Transmembrane helix</keyword>
<dbReference type="RefSeq" id="WP_088903579.1">
    <property type="nucleotide sequence ID" value="NZ_CP022272.1"/>
</dbReference>